<name>A0A7Z0EQF1_9ACTN</name>
<evidence type="ECO:0000313" key="1">
    <source>
        <dbReference type="EMBL" id="NYJ35503.1"/>
    </source>
</evidence>
<dbReference type="AlphaFoldDB" id="A0A7Z0EQF1"/>
<accession>A0A7Z0EQF1</accession>
<sequence length="111" mass="12560">MDEAGITLTQDPMLWFEGRTAFLPWHDVYLVRPEKVRSGKSTDHVVRVFLNRPDLLNHVPTWCRLDPREMGVAPASALQPLTMVTIKPGTRPQGDLVRAFGRTRPDLMPAV</sequence>
<comment type="caution">
    <text evidence="1">The sequence shown here is derived from an EMBL/GenBank/DDBJ whole genome shotgun (WGS) entry which is preliminary data.</text>
</comment>
<proteinExistence type="predicted"/>
<evidence type="ECO:0000313" key="2">
    <source>
        <dbReference type="Proteomes" id="UP000572051"/>
    </source>
</evidence>
<dbReference type="RefSeq" id="WP_179824691.1">
    <property type="nucleotide sequence ID" value="NZ_JACCFS010000001.1"/>
</dbReference>
<dbReference type="EMBL" id="JACCFS010000001">
    <property type="protein sequence ID" value="NYJ35503.1"/>
    <property type="molecule type" value="Genomic_DNA"/>
</dbReference>
<gene>
    <name evidence="1" type="ORF">HNR10_003384</name>
</gene>
<protein>
    <submittedName>
        <fullName evidence="1">Uncharacterized protein</fullName>
    </submittedName>
</protein>
<organism evidence="1 2">
    <name type="scientific">Nocardiopsis aegyptia</name>
    <dbReference type="NCBI Taxonomy" id="220378"/>
    <lineage>
        <taxon>Bacteria</taxon>
        <taxon>Bacillati</taxon>
        <taxon>Actinomycetota</taxon>
        <taxon>Actinomycetes</taxon>
        <taxon>Streptosporangiales</taxon>
        <taxon>Nocardiopsidaceae</taxon>
        <taxon>Nocardiopsis</taxon>
    </lineage>
</organism>
<keyword evidence="2" id="KW-1185">Reference proteome</keyword>
<dbReference type="Proteomes" id="UP000572051">
    <property type="component" value="Unassembled WGS sequence"/>
</dbReference>
<reference evidence="1 2" key="1">
    <citation type="submission" date="2020-07" db="EMBL/GenBank/DDBJ databases">
        <title>Sequencing the genomes of 1000 actinobacteria strains.</title>
        <authorList>
            <person name="Klenk H.-P."/>
        </authorList>
    </citation>
    <scope>NUCLEOTIDE SEQUENCE [LARGE SCALE GENOMIC DNA]</scope>
    <source>
        <strain evidence="1 2">DSM 44442</strain>
    </source>
</reference>